<dbReference type="AlphaFoldDB" id="A0A0B1TTJ9"/>
<name>A0A0B1TTJ9_OESDE</name>
<dbReference type="Proteomes" id="UP000053660">
    <property type="component" value="Unassembled WGS sequence"/>
</dbReference>
<dbReference type="GO" id="GO:0006644">
    <property type="term" value="P:phospholipid metabolic process"/>
    <property type="evidence" value="ECO:0007669"/>
    <property type="project" value="TreeGrafter"/>
</dbReference>
<dbReference type="EMBL" id="KN549278">
    <property type="protein sequence ID" value="KHJ98745.1"/>
    <property type="molecule type" value="Genomic_DNA"/>
</dbReference>
<sequence length="104" mass="11105">MSFEGDSLANLSPEDIDIVAAMGDALPAGRGLWDATDVEFRGAAFPIGGDANIDGLVTIPNILLQFNEYLEGVSHGMGQRNRLPDYQLNVAQSATQSDDLPEQV</sequence>
<proteinExistence type="predicted"/>
<organism evidence="1 2">
    <name type="scientific">Oesophagostomum dentatum</name>
    <name type="common">Nodular worm</name>
    <dbReference type="NCBI Taxonomy" id="61180"/>
    <lineage>
        <taxon>Eukaryota</taxon>
        <taxon>Metazoa</taxon>
        <taxon>Ecdysozoa</taxon>
        <taxon>Nematoda</taxon>
        <taxon>Chromadorea</taxon>
        <taxon>Rhabditida</taxon>
        <taxon>Rhabditina</taxon>
        <taxon>Rhabditomorpha</taxon>
        <taxon>Strongyloidea</taxon>
        <taxon>Strongylidae</taxon>
        <taxon>Oesophagostomum</taxon>
    </lineage>
</organism>
<evidence type="ECO:0000313" key="1">
    <source>
        <dbReference type="EMBL" id="KHJ98745.1"/>
    </source>
</evidence>
<accession>A0A0B1TTJ9</accession>
<gene>
    <name evidence="1" type="ORF">OESDEN_01273</name>
</gene>
<reference evidence="1 2" key="1">
    <citation type="submission" date="2014-03" db="EMBL/GenBank/DDBJ databases">
        <title>Draft genome of the hookworm Oesophagostomum dentatum.</title>
        <authorList>
            <person name="Mitreva M."/>
        </authorList>
    </citation>
    <scope>NUCLEOTIDE SEQUENCE [LARGE SCALE GENOMIC DNA]</scope>
    <source>
        <strain evidence="1 2">OD-Hann</strain>
    </source>
</reference>
<dbReference type="InterPro" id="IPR038885">
    <property type="entry name" value="PLB1"/>
</dbReference>
<evidence type="ECO:0000313" key="2">
    <source>
        <dbReference type="Proteomes" id="UP000053660"/>
    </source>
</evidence>
<keyword evidence="2" id="KW-1185">Reference proteome</keyword>
<protein>
    <submittedName>
        <fullName evidence="1">Uncharacterized protein</fullName>
    </submittedName>
</protein>
<dbReference type="PANTHER" id="PTHR21325">
    <property type="entry name" value="PHOSPHOLIPASE B, PLB1"/>
    <property type="match status" value="1"/>
</dbReference>
<dbReference type="PANTHER" id="PTHR21325:SF23">
    <property type="entry name" value="LIPASE_GDSL DOMAIN-CONTAINING PROTEIN"/>
    <property type="match status" value="1"/>
</dbReference>
<dbReference type="GO" id="GO:0004620">
    <property type="term" value="F:phospholipase activity"/>
    <property type="evidence" value="ECO:0007669"/>
    <property type="project" value="InterPro"/>
</dbReference>
<dbReference type="OrthoDB" id="10265800at2759"/>